<dbReference type="AlphaFoldDB" id="A0A8T4IWY9"/>
<protein>
    <recommendedName>
        <fullName evidence="2">Pierisin-like domain-containing protein</fullName>
    </recommendedName>
</protein>
<evidence type="ECO:0000313" key="4">
    <source>
        <dbReference type="Proteomes" id="UP000675554"/>
    </source>
</evidence>
<feature type="region of interest" description="Disordered" evidence="1">
    <location>
        <begin position="281"/>
        <end position="330"/>
    </location>
</feature>
<comment type="caution">
    <text evidence="3">The sequence shown here is derived from an EMBL/GenBank/DDBJ whole genome shotgun (WGS) entry which is preliminary data.</text>
</comment>
<feature type="domain" description="Pierisin-like" evidence="2">
    <location>
        <begin position="140"/>
        <end position="270"/>
    </location>
</feature>
<dbReference type="InterPro" id="IPR054695">
    <property type="entry name" value="Pierisin-like_dom"/>
</dbReference>
<dbReference type="Pfam" id="PF22596">
    <property type="entry name" value="Scabin-like"/>
    <property type="match status" value="1"/>
</dbReference>
<dbReference type="Proteomes" id="UP000675554">
    <property type="component" value="Unassembled WGS sequence"/>
</dbReference>
<keyword evidence="4" id="KW-1185">Reference proteome</keyword>
<accession>A0A8T4IWY9</accession>
<organism evidence="3 4">
    <name type="scientific">Streptomyces daliensis</name>
    <dbReference type="NCBI Taxonomy" id="299421"/>
    <lineage>
        <taxon>Bacteria</taxon>
        <taxon>Bacillati</taxon>
        <taxon>Actinomycetota</taxon>
        <taxon>Actinomycetes</taxon>
        <taxon>Kitasatosporales</taxon>
        <taxon>Streptomycetaceae</taxon>
        <taxon>Streptomyces</taxon>
    </lineage>
</organism>
<proteinExistence type="predicted"/>
<gene>
    <name evidence="3" type="ORF">KDA82_23640</name>
</gene>
<name>A0A8T4IWY9_9ACTN</name>
<dbReference type="SUPFAM" id="SSF56399">
    <property type="entry name" value="ADP-ribosylation"/>
    <property type="match status" value="1"/>
</dbReference>
<dbReference type="EMBL" id="JAGSMN010000557">
    <property type="protein sequence ID" value="MBR7675950.1"/>
    <property type="molecule type" value="Genomic_DNA"/>
</dbReference>
<evidence type="ECO:0000259" key="2">
    <source>
        <dbReference type="Pfam" id="PF22596"/>
    </source>
</evidence>
<feature type="compositionally biased region" description="Low complexity" evidence="1">
    <location>
        <begin position="285"/>
        <end position="317"/>
    </location>
</feature>
<sequence length="330" mass="36428">METNQRSSYPKKPTGFTREIQENGTWRLLTDNSSESYAAQFRDGSLVGFYDQAGPRAGKITDYAGNQFSLGEIPAWNWYDQSGRQVGASIGAFDSLPETEWGTNFTTTPEYWRGVAHESGIHLSRIHPTPVWAPTDGVELWRNSRHSPPKVFAEGFLTKGRETPNLLSFVYDSPKNTTYISLTTVENYVQRTAMQSQVPVSSMKDRWAYNIDLPHGAINVNATLDIASAFPDQREYIAPGRIPSRYIKYAQEIDLRTGALKAKRYYNPHYSPGRSFTVAQRLAAGPSHSQSRSAGSAGSAQGPSASAAAHGHYGSGQDRSHGRGKSGRRS</sequence>
<dbReference type="Gene3D" id="3.90.210.10">
    <property type="entry name" value="Heat-Labile Enterotoxin, subunit A"/>
    <property type="match status" value="1"/>
</dbReference>
<reference evidence="3" key="1">
    <citation type="submission" date="2021-04" db="EMBL/GenBank/DDBJ databases">
        <title>Sequencing of actinobacteria type strains.</title>
        <authorList>
            <person name="Nguyen G.-S."/>
            <person name="Wentzel A."/>
        </authorList>
    </citation>
    <scope>NUCLEOTIDE SEQUENCE</scope>
    <source>
        <strain evidence="3">DSM 42095</strain>
    </source>
</reference>
<evidence type="ECO:0000313" key="3">
    <source>
        <dbReference type="EMBL" id="MBR7675950.1"/>
    </source>
</evidence>
<evidence type="ECO:0000256" key="1">
    <source>
        <dbReference type="SAM" id="MobiDB-lite"/>
    </source>
</evidence>